<dbReference type="CDD" id="cd18623">
    <property type="entry name" value="GH32_ScrB-like"/>
    <property type="match status" value="1"/>
</dbReference>
<evidence type="ECO:0000259" key="6">
    <source>
        <dbReference type="Pfam" id="PF00251"/>
    </source>
</evidence>
<keyword evidence="2 4" id="KW-0378">Hydrolase</keyword>
<dbReference type="SUPFAM" id="SSF49899">
    <property type="entry name" value="Concanavalin A-like lectins/glucanases"/>
    <property type="match status" value="1"/>
</dbReference>
<feature type="domain" description="Glycosyl hydrolase family 32 C-terminal" evidence="7">
    <location>
        <begin position="416"/>
        <end position="463"/>
    </location>
</feature>
<comment type="pathway">
    <text evidence="5">Glycan biosynthesis; sucrose metabolism.</text>
</comment>
<name>A0ABS5ZED6_9GAMM</name>
<dbReference type="InterPro" id="IPR023296">
    <property type="entry name" value="Glyco_hydro_beta-prop_sf"/>
</dbReference>
<dbReference type="Proteomes" id="UP000690515">
    <property type="component" value="Unassembled WGS sequence"/>
</dbReference>
<dbReference type="InterPro" id="IPR001362">
    <property type="entry name" value="Glyco_hydro_32"/>
</dbReference>
<comment type="function">
    <text evidence="5">Enables the bacterium to metabolize sucrose as a sole carbon source.</text>
</comment>
<keyword evidence="5" id="KW-0963">Cytoplasm</keyword>
<dbReference type="RefSeq" id="WP_215819835.1">
    <property type="nucleotide sequence ID" value="NZ_JAGSOY010000023.1"/>
</dbReference>
<accession>A0ABS5ZED6</accession>
<dbReference type="Gene3D" id="2.60.120.560">
    <property type="entry name" value="Exo-inulinase, domain 1"/>
    <property type="match status" value="1"/>
</dbReference>
<keyword evidence="9" id="KW-1185">Reference proteome</keyword>
<keyword evidence="3 4" id="KW-0326">Glycosidase</keyword>
<sequence length="467" mass="53862">MYKKEEFYQNLITKLLNNSCTVGADYYRPQWHVSAPTGLLNDPNGLIHHKGNYHLFYQWNPLSCRHGMKVWGHMTSNDLVSWNHYFPALIPEEEYESHGCYSGSAIVVNDQVTLFYTGNVKFKGGRTSYQCLATLKDDGDVQKLGPVISAPNGYTGHVRDPKVWLHEGYFYVVLGAQDIYKQGKVIWYRSNDLTNWQFLGELAGSGHNGFGKFGYMWECPDLFNLEGKDILLFCPQGLEKENEHFANLFQAGYVIGALNYHTKSYQHGAFQEFDLGFDFYAPQTMEDEYGRRILIGWMGLPDENESYHPTIKNGWVHQMTCPRVLTLKNNKLYQQPVKELEVLRKNETKIISIANDIPSLQLRCAEMIVEGGINCQINLSDIVLIHVDNTEVTLKRKNWRTNLWESRSWQGSIEILQILLDHSSIELFINNGEAVMSSRFFSPCNESFYITFEGSEVIHLTYWELSY</sequence>
<feature type="domain" description="Glycosyl hydrolase family 32 N-terminal" evidence="6">
    <location>
        <begin position="32"/>
        <end position="336"/>
    </location>
</feature>
<dbReference type="PANTHER" id="PTHR43101">
    <property type="entry name" value="BETA-FRUCTOSIDASE"/>
    <property type="match status" value="1"/>
</dbReference>
<evidence type="ECO:0000256" key="5">
    <source>
        <dbReference type="RuleBase" id="RU365015"/>
    </source>
</evidence>
<dbReference type="InterPro" id="IPR006232">
    <property type="entry name" value="Suc6P_hydrolase"/>
</dbReference>
<dbReference type="InterPro" id="IPR013148">
    <property type="entry name" value="Glyco_hydro_32_N"/>
</dbReference>
<dbReference type="Gene3D" id="2.115.10.20">
    <property type="entry name" value="Glycosyl hydrolase domain, family 43"/>
    <property type="match status" value="1"/>
</dbReference>
<evidence type="ECO:0000256" key="2">
    <source>
        <dbReference type="ARBA" id="ARBA00022801"/>
    </source>
</evidence>
<comment type="caution">
    <text evidence="8">The sequence shown here is derived from an EMBL/GenBank/DDBJ whole genome shotgun (WGS) entry which is preliminary data.</text>
</comment>
<evidence type="ECO:0000259" key="7">
    <source>
        <dbReference type="Pfam" id="PF08244"/>
    </source>
</evidence>
<organism evidence="8 9">
    <name type="scientific">Zooshikella harenae</name>
    <dbReference type="NCBI Taxonomy" id="2827238"/>
    <lineage>
        <taxon>Bacteria</taxon>
        <taxon>Pseudomonadati</taxon>
        <taxon>Pseudomonadota</taxon>
        <taxon>Gammaproteobacteria</taxon>
        <taxon>Oceanospirillales</taxon>
        <taxon>Zooshikellaceae</taxon>
        <taxon>Zooshikella</taxon>
    </lineage>
</organism>
<dbReference type="EC" id="3.2.1.26" evidence="4"/>
<dbReference type="PANTHER" id="PTHR43101:SF1">
    <property type="entry name" value="BETA-FRUCTOSIDASE"/>
    <property type="match status" value="1"/>
</dbReference>
<dbReference type="Pfam" id="PF00251">
    <property type="entry name" value="Glyco_hydro_32N"/>
    <property type="match status" value="1"/>
</dbReference>
<dbReference type="InterPro" id="IPR013189">
    <property type="entry name" value="Glyco_hydro_32_C"/>
</dbReference>
<evidence type="ECO:0000256" key="4">
    <source>
        <dbReference type="RuleBase" id="RU362110"/>
    </source>
</evidence>
<dbReference type="GO" id="GO:0004564">
    <property type="term" value="F:beta-fructofuranosidase activity"/>
    <property type="evidence" value="ECO:0007669"/>
    <property type="project" value="UniProtKB-EC"/>
</dbReference>
<dbReference type="NCBIfam" id="TIGR01322">
    <property type="entry name" value="scrB_fam"/>
    <property type="match status" value="1"/>
</dbReference>
<evidence type="ECO:0000256" key="3">
    <source>
        <dbReference type="ARBA" id="ARBA00023295"/>
    </source>
</evidence>
<protein>
    <recommendedName>
        <fullName evidence="4">Sucrose-6-phosphate hydrolase</fullName>
        <ecNumber evidence="4">3.2.1.26</ecNumber>
    </recommendedName>
    <alternativeName>
        <fullName evidence="5">Invertase</fullName>
    </alternativeName>
</protein>
<dbReference type="InterPro" id="IPR013320">
    <property type="entry name" value="ConA-like_dom_sf"/>
</dbReference>
<evidence type="ECO:0000313" key="9">
    <source>
        <dbReference type="Proteomes" id="UP000690515"/>
    </source>
</evidence>
<dbReference type="SMART" id="SM00640">
    <property type="entry name" value="Glyco_32"/>
    <property type="match status" value="1"/>
</dbReference>
<gene>
    <name evidence="8" type="ORF">KCG35_11455</name>
</gene>
<dbReference type="Pfam" id="PF08244">
    <property type="entry name" value="Glyco_hydro_32C"/>
    <property type="match status" value="1"/>
</dbReference>
<comment type="subcellular location">
    <subcellularLocation>
        <location evidence="5">Cytoplasm</location>
    </subcellularLocation>
</comment>
<dbReference type="SUPFAM" id="SSF75005">
    <property type="entry name" value="Arabinanase/levansucrase/invertase"/>
    <property type="match status" value="1"/>
</dbReference>
<evidence type="ECO:0000256" key="1">
    <source>
        <dbReference type="ARBA" id="ARBA00009902"/>
    </source>
</evidence>
<dbReference type="EMBL" id="JAGSOY010000023">
    <property type="protein sequence ID" value="MBU2711676.1"/>
    <property type="molecule type" value="Genomic_DNA"/>
</dbReference>
<comment type="similarity">
    <text evidence="1 4">Belongs to the glycosyl hydrolase 32 family.</text>
</comment>
<evidence type="ECO:0000313" key="8">
    <source>
        <dbReference type="EMBL" id="MBU2711676.1"/>
    </source>
</evidence>
<dbReference type="InterPro" id="IPR051214">
    <property type="entry name" value="GH32_Enzymes"/>
</dbReference>
<comment type="catalytic activity">
    <reaction evidence="4">
        <text>Hydrolysis of terminal non-reducing beta-D-fructofuranoside residues in beta-D-fructofuranosides.</text>
        <dbReference type="EC" id="3.2.1.26"/>
    </reaction>
</comment>
<keyword evidence="5" id="KW-0119">Carbohydrate metabolism</keyword>
<reference evidence="8 9" key="1">
    <citation type="submission" date="2021-04" db="EMBL/GenBank/DDBJ databases">
        <authorList>
            <person name="Pira H."/>
            <person name="Risdian C."/>
            <person name="Wink J."/>
        </authorList>
    </citation>
    <scope>NUCLEOTIDE SEQUENCE [LARGE SCALE GENOMIC DNA]</scope>
    <source>
        <strain evidence="8 9">WH53</strain>
    </source>
</reference>
<proteinExistence type="inferred from homology"/>